<evidence type="ECO:0000313" key="4">
    <source>
        <dbReference type="EMBL" id="RZC45721.1"/>
    </source>
</evidence>
<evidence type="ECO:0000256" key="1">
    <source>
        <dbReference type="ARBA" id="ARBA00004123"/>
    </source>
</evidence>
<keyword evidence="2" id="KW-0539">Nucleus</keyword>
<dbReference type="PANTHER" id="PTHR45978">
    <property type="entry name" value="SPX DOMAIN-CONTAINING PROTEIN 3"/>
    <property type="match status" value="1"/>
</dbReference>
<dbReference type="EMBL" id="CM010715">
    <property type="protein sequence ID" value="RZC45721.1"/>
    <property type="molecule type" value="Genomic_DNA"/>
</dbReference>
<evidence type="ECO:0000259" key="3">
    <source>
        <dbReference type="PROSITE" id="PS51382"/>
    </source>
</evidence>
<feature type="domain" description="SPX" evidence="3">
    <location>
        <begin position="1"/>
        <end position="165"/>
    </location>
</feature>
<keyword evidence="5" id="KW-1185">Reference proteome</keyword>
<dbReference type="OrthoDB" id="6493944at2759"/>
<dbReference type="STRING" id="3469.A0A4Y7IDJ5"/>
<comment type="subcellular location">
    <subcellularLocation>
        <location evidence="1">Nucleus</location>
    </subcellularLocation>
</comment>
<evidence type="ECO:0000256" key="2">
    <source>
        <dbReference type="ARBA" id="ARBA00023242"/>
    </source>
</evidence>
<accession>A0A4Y7IDJ5</accession>
<dbReference type="Pfam" id="PF03105">
    <property type="entry name" value="SPX"/>
    <property type="match status" value="2"/>
</dbReference>
<reference evidence="4 5" key="1">
    <citation type="journal article" date="2018" name="Science">
        <title>The opium poppy genome and morphinan production.</title>
        <authorList>
            <person name="Guo L."/>
            <person name="Winzer T."/>
            <person name="Yang X."/>
            <person name="Li Y."/>
            <person name="Ning Z."/>
            <person name="He Z."/>
            <person name="Teodor R."/>
            <person name="Lu Y."/>
            <person name="Bowser T.A."/>
            <person name="Graham I.A."/>
            <person name="Ye K."/>
        </authorList>
    </citation>
    <scope>NUCLEOTIDE SEQUENCE [LARGE SCALE GENOMIC DNA]</scope>
    <source>
        <strain evidence="5">cv. HN1</strain>
        <tissue evidence="4">Leaves</tissue>
    </source>
</reference>
<dbReference type="GO" id="GO:0016036">
    <property type="term" value="P:cellular response to phosphate starvation"/>
    <property type="evidence" value="ECO:0007669"/>
    <property type="project" value="InterPro"/>
</dbReference>
<organism evidence="4 5">
    <name type="scientific">Papaver somniferum</name>
    <name type="common">Opium poppy</name>
    <dbReference type="NCBI Taxonomy" id="3469"/>
    <lineage>
        <taxon>Eukaryota</taxon>
        <taxon>Viridiplantae</taxon>
        <taxon>Streptophyta</taxon>
        <taxon>Embryophyta</taxon>
        <taxon>Tracheophyta</taxon>
        <taxon>Spermatophyta</taxon>
        <taxon>Magnoliopsida</taxon>
        <taxon>Ranunculales</taxon>
        <taxon>Papaveraceae</taxon>
        <taxon>Papaveroideae</taxon>
        <taxon>Papaver</taxon>
    </lineage>
</organism>
<dbReference type="GO" id="GO:0005634">
    <property type="term" value="C:nucleus"/>
    <property type="evidence" value="ECO:0007669"/>
    <property type="project" value="UniProtKB-SubCell"/>
</dbReference>
<dbReference type="PROSITE" id="PS51382">
    <property type="entry name" value="SPX"/>
    <property type="match status" value="1"/>
</dbReference>
<dbReference type="InterPro" id="IPR004331">
    <property type="entry name" value="SPX_dom"/>
</dbReference>
<dbReference type="PANTHER" id="PTHR45978:SF5">
    <property type="entry name" value="SPX DOMAIN-CONTAINING PROTEIN 2"/>
    <property type="match status" value="1"/>
</dbReference>
<proteinExistence type="predicted"/>
<dbReference type="CDD" id="cd14481">
    <property type="entry name" value="SPX_AtSPX1_like"/>
    <property type="match status" value="1"/>
</dbReference>
<sequence length="274" mass="31878">MKYGKILSNQLEETLPDWEDKYLSYKELKKRLKLINQKVIERANEKLGDDDFSIVSDEADDLSRQEEMDFIRFLEAELDKFNWFFEDKEQDYIIRSKELQDRVAKTKNSSNDKDLIMKARRDVLDFHGEMVLLECYSALNYTGLVKILKKYDKQRGAFIRFSFIQKVSQQPFVTTDLLNDLLKDCEMMLNHLFSMAEPSVTSNAVHHENANFATRPVTAAGENESLTEGGGEELTETEYMESLYLRSTLSALRALKEIRSGSRTRNVFSMPPMM</sequence>
<dbReference type="InterPro" id="IPR031142">
    <property type="entry name" value="SPX_prot"/>
</dbReference>
<gene>
    <name evidence="4" type="ORF">C5167_038658</name>
</gene>
<dbReference type="AlphaFoldDB" id="A0A4Y7IDJ5"/>
<dbReference type="Gramene" id="RZC45721">
    <property type="protein sequence ID" value="RZC45721"/>
    <property type="gene ID" value="C5167_038658"/>
</dbReference>
<protein>
    <recommendedName>
        <fullName evidence="3">SPX domain-containing protein</fullName>
    </recommendedName>
</protein>
<evidence type="ECO:0000313" key="5">
    <source>
        <dbReference type="Proteomes" id="UP000316621"/>
    </source>
</evidence>
<name>A0A4Y7IDJ5_PAPSO</name>
<dbReference type="Proteomes" id="UP000316621">
    <property type="component" value="Chromosome 1"/>
</dbReference>